<evidence type="ECO:0000256" key="3">
    <source>
        <dbReference type="ARBA" id="ARBA00022692"/>
    </source>
</evidence>
<feature type="transmembrane region" description="Helical" evidence="8">
    <location>
        <begin position="74"/>
        <end position="106"/>
    </location>
</feature>
<dbReference type="EMBL" id="CASHTH010000622">
    <property type="protein sequence ID" value="CAI8005573.1"/>
    <property type="molecule type" value="Genomic_DNA"/>
</dbReference>
<proteinExistence type="predicted"/>
<dbReference type="GO" id="GO:0030258">
    <property type="term" value="P:lipid modification"/>
    <property type="evidence" value="ECO:0007669"/>
    <property type="project" value="TreeGrafter"/>
</dbReference>
<keyword evidence="10" id="KW-1185">Reference proteome</keyword>
<keyword evidence="4 8" id="KW-1133">Transmembrane helix</keyword>
<evidence type="ECO:0000256" key="6">
    <source>
        <dbReference type="ARBA" id="ARBA00023315"/>
    </source>
</evidence>
<feature type="transmembrane region" description="Helical" evidence="8">
    <location>
        <begin position="118"/>
        <end position="135"/>
    </location>
</feature>
<evidence type="ECO:0000256" key="4">
    <source>
        <dbReference type="ARBA" id="ARBA00022989"/>
    </source>
</evidence>
<keyword evidence="6 9" id="KW-0012">Acyltransferase</keyword>
<keyword evidence="2" id="KW-0808">Transferase</keyword>
<keyword evidence="5 8" id="KW-0472">Membrane</keyword>
<dbReference type="Pfam" id="PF03062">
    <property type="entry name" value="MBOAT"/>
    <property type="match status" value="1"/>
</dbReference>
<evidence type="ECO:0000256" key="1">
    <source>
        <dbReference type="ARBA" id="ARBA00004141"/>
    </source>
</evidence>
<evidence type="ECO:0000313" key="10">
    <source>
        <dbReference type="Proteomes" id="UP001174909"/>
    </source>
</evidence>
<evidence type="ECO:0000256" key="8">
    <source>
        <dbReference type="SAM" id="Phobius"/>
    </source>
</evidence>
<dbReference type="Proteomes" id="UP001174909">
    <property type="component" value="Unassembled WGS sequence"/>
</dbReference>
<feature type="transmembrane region" description="Helical" evidence="8">
    <location>
        <begin position="281"/>
        <end position="301"/>
    </location>
</feature>
<keyword evidence="3 8" id="KW-0812">Transmembrane</keyword>
<protein>
    <submittedName>
        <fullName evidence="9">Lysophospholipid acyltransferase 2</fullName>
    </submittedName>
</protein>
<organism evidence="9 10">
    <name type="scientific">Geodia barretti</name>
    <name type="common">Barrett's horny sponge</name>
    <dbReference type="NCBI Taxonomy" id="519541"/>
    <lineage>
        <taxon>Eukaryota</taxon>
        <taxon>Metazoa</taxon>
        <taxon>Porifera</taxon>
        <taxon>Demospongiae</taxon>
        <taxon>Heteroscleromorpha</taxon>
        <taxon>Tetractinellida</taxon>
        <taxon>Astrophorina</taxon>
        <taxon>Geodiidae</taxon>
        <taxon>Geodia</taxon>
    </lineage>
</organism>
<comment type="caution">
    <text evidence="9">The sequence shown here is derived from an EMBL/GenBank/DDBJ whole genome shotgun (WGS) entry which is preliminary data.</text>
</comment>
<feature type="transmembrane region" description="Helical" evidence="8">
    <location>
        <begin position="453"/>
        <end position="474"/>
    </location>
</feature>
<evidence type="ECO:0000256" key="7">
    <source>
        <dbReference type="SAM" id="MobiDB-lite"/>
    </source>
</evidence>
<gene>
    <name evidence="9" type="ORF">GBAR_LOCUS4308</name>
</gene>
<evidence type="ECO:0000256" key="5">
    <source>
        <dbReference type="ARBA" id="ARBA00023136"/>
    </source>
</evidence>
<dbReference type="InterPro" id="IPR049941">
    <property type="entry name" value="LPLAT_7/PORCN-like"/>
</dbReference>
<accession>A0AA35W2E2</accession>
<dbReference type="PANTHER" id="PTHR13906">
    <property type="entry name" value="PORCUPINE"/>
    <property type="match status" value="1"/>
</dbReference>
<comment type="subcellular location">
    <subcellularLocation>
        <location evidence="1">Membrane</location>
        <topology evidence="1">Multi-pass membrane protein</topology>
    </subcellularLocation>
</comment>
<feature type="region of interest" description="Disordered" evidence="7">
    <location>
        <begin position="477"/>
        <end position="512"/>
    </location>
</feature>
<name>A0AA35W2E2_GEOBA</name>
<evidence type="ECO:0000256" key="2">
    <source>
        <dbReference type="ARBA" id="ARBA00022679"/>
    </source>
</evidence>
<dbReference type="InterPro" id="IPR004299">
    <property type="entry name" value="MBOAT_fam"/>
</dbReference>
<reference evidence="9" key="1">
    <citation type="submission" date="2023-03" db="EMBL/GenBank/DDBJ databases">
        <authorList>
            <person name="Steffen K."/>
            <person name="Cardenas P."/>
        </authorList>
    </citation>
    <scope>NUCLEOTIDE SEQUENCE</scope>
</reference>
<feature type="transmembrane region" description="Helical" evidence="8">
    <location>
        <begin position="251"/>
        <end position="269"/>
    </location>
</feature>
<feature type="transmembrane region" description="Helical" evidence="8">
    <location>
        <begin position="379"/>
        <end position="398"/>
    </location>
</feature>
<dbReference type="AlphaFoldDB" id="A0AA35W2E2"/>
<dbReference type="GO" id="GO:0016020">
    <property type="term" value="C:membrane"/>
    <property type="evidence" value="ECO:0007669"/>
    <property type="project" value="UniProtKB-SubCell"/>
</dbReference>
<evidence type="ECO:0000313" key="9">
    <source>
        <dbReference type="EMBL" id="CAI8005573.1"/>
    </source>
</evidence>
<feature type="compositionally biased region" description="Basic and acidic residues" evidence="7">
    <location>
        <begin position="501"/>
        <end position="512"/>
    </location>
</feature>
<feature type="transmembrane region" description="Helical" evidence="8">
    <location>
        <begin position="426"/>
        <end position="447"/>
    </location>
</feature>
<dbReference type="PANTHER" id="PTHR13906:SF4">
    <property type="entry name" value="LYSOPHOSPHOLIPID ACYLTRANSFERASE 6"/>
    <property type="match status" value="1"/>
</dbReference>
<dbReference type="GO" id="GO:0016746">
    <property type="term" value="F:acyltransferase activity"/>
    <property type="evidence" value="ECO:0007669"/>
    <property type="project" value="UniProtKB-KW"/>
</dbReference>
<sequence>MRMRKSSSRVDLHVFSTSPDSAMLDHLFQPLADLLGIPLDQARYVLLMLINVPVAMSYRYFLHPSRTSLVTRHIVSTSLGLLLCLLCFNLDVLFLIGIVASSYALLHLFPPQVVQKYTMVWVLGTLSICHIYRTMTDYGGYHLDFSGPMMILAQKLTIVGFAVHDGKGGNPRQLSKDQEEQKLTSIPSLLEYFSYNFNFHSILIGPGYTIREHLAFMDGSNLTPLDNPNQFARAKEHSKEPSTLIPVAKKSLLSLIYMAAYLYLGNYPHRTLLDESFNMPYRLLMVLVVGMRLKLGFHFIWTLSDCVNNAAGLGFSGYDAHGNAVWDLTTNLDFLRFEFAMNPRIIANEWNITTARWLRRVSYDRITWQRAHLTFLLSAFWHGFYPSYYLGLIYLGFLNETAKKMWRLLNPFFTSNGWALRWTYHLVTWFLSHIFANFGSLAVQLHWLQDVFIYWKTLYFVPLVTCVIITVFLPPGRSSRQSSKAVGEGRKGGEVATGNENHPKEAKSMKQD</sequence>